<dbReference type="AlphaFoldDB" id="A0A3B6RLT8"/>
<dbReference type="Proteomes" id="UP000019116">
    <property type="component" value="Chromosome 7A"/>
</dbReference>
<evidence type="ECO:0000256" key="1">
    <source>
        <dbReference type="ARBA" id="ARBA00004906"/>
    </source>
</evidence>
<dbReference type="Gramene" id="TraesWEE_scaffold_179970_01G000100.1">
    <property type="protein sequence ID" value="TraesWEE_scaffold_179970_01G000100.1"/>
    <property type="gene ID" value="TraesWEE_scaffold_179970_01G000100"/>
</dbReference>
<protein>
    <recommendedName>
        <fullName evidence="2">BTB domain-containing protein</fullName>
    </recommendedName>
</protein>
<evidence type="ECO:0000313" key="4">
    <source>
        <dbReference type="Proteomes" id="UP000019116"/>
    </source>
</evidence>
<dbReference type="EnsemblPlants" id="TraesCS7A02G474100.1">
    <property type="protein sequence ID" value="TraesCS7A02G474100.1"/>
    <property type="gene ID" value="TraesCS7A02G474100"/>
</dbReference>
<dbReference type="InterPro" id="IPR008974">
    <property type="entry name" value="TRAF-like"/>
</dbReference>
<dbReference type="OrthoDB" id="546239at2759"/>
<dbReference type="STRING" id="4565.A0A3B6RLT8"/>
<dbReference type="GO" id="GO:0016567">
    <property type="term" value="P:protein ubiquitination"/>
    <property type="evidence" value="ECO:0007669"/>
    <property type="project" value="InterPro"/>
</dbReference>
<organism evidence="3">
    <name type="scientific">Triticum aestivum</name>
    <name type="common">Wheat</name>
    <dbReference type="NCBI Taxonomy" id="4565"/>
    <lineage>
        <taxon>Eukaryota</taxon>
        <taxon>Viridiplantae</taxon>
        <taxon>Streptophyta</taxon>
        <taxon>Embryophyta</taxon>
        <taxon>Tracheophyta</taxon>
        <taxon>Spermatophyta</taxon>
        <taxon>Magnoliopsida</taxon>
        <taxon>Liliopsida</taxon>
        <taxon>Poales</taxon>
        <taxon>Poaceae</taxon>
        <taxon>BOP clade</taxon>
        <taxon>Pooideae</taxon>
        <taxon>Triticodae</taxon>
        <taxon>Triticeae</taxon>
        <taxon>Triticinae</taxon>
        <taxon>Triticum</taxon>
    </lineage>
</organism>
<reference evidence="3" key="1">
    <citation type="submission" date="2018-08" db="EMBL/GenBank/DDBJ databases">
        <authorList>
            <person name="Rossello M."/>
        </authorList>
    </citation>
    <scope>NUCLEOTIDE SEQUENCE [LARGE SCALE GENOMIC DNA]</scope>
    <source>
        <strain evidence="3">cv. Chinese Spring</strain>
    </source>
</reference>
<reference evidence="3" key="2">
    <citation type="submission" date="2018-10" db="UniProtKB">
        <authorList>
            <consortium name="EnsemblPlants"/>
        </authorList>
    </citation>
    <scope>IDENTIFICATION</scope>
</reference>
<proteinExistence type="predicted"/>
<comment type="pathway">
    <text evidence="1">Protein modification; protein ubiquitination.</text>
</comment>
<evidence type="ECO:0000259" key="2">
    <source>
        <dbReference type="PROSITE" id="PS50097"/>
    </source>
</evidence>
<dbReference type="PANTHER" id="PTHR26379:SF517">
    <property type="entry name" value="BTB DOMAIN-CONTAINING PROTEIN"/>
    <property type="match status" value="1"/>
</dbReference>
<dbReference type="InterPro" id="IPR011333">
    <property type="entry name" value="SKP1/BTB/POZ_sf"/>
</dbReference>
<feature type="domain" description="BTB" evidence="2">
    <location>
        <begin position="200"/>
        <end position="255"/>
    </location>
</feature>
<name>A0A3B6RLT8_WHEAT</name>
<dbReference type="InterPro" id="IPR002083">
    <property type="entry name" value="MATH/TRAF_dom"/>
</dbReference>
<dbReference type="Gramene" id="TraesCS7A02G474100.1">
    <property type="protein sequence ID" value="TraesCS7A02G474100.1"/>
    <property type="gene ID" value="TraesCS7A02G474100"/>
</dbReference>
<evidence type="ECO:0000313" key="3">
    <source>
        <dbReference type="EnsemblPlants" id="TraesCS7A02G474100.1"/>
    </source>
</evidence>
<dbReference type="SUPFAM" id="SSF54695">
    <property type="entry name" value="POZ domain"/>
    <property type="match status" value="1"/>
</dbReference>
<dbReference type="InterPro" id="IPR045005">
    <property type="entry name" value="BPM1-6"/>
</dbReference>
<dbReference type="OMA" id="DECIVVW"/>
<dbReference type="PANTHER" id="PTHR26379">
    <property type="entry name" value="BTB/POZ AND MATH DOMAIN-CONTAINING PROTEIN 1"/>
    <property type="match status" value="1"/>
</dbReference>
<dbReference type="CDD" id="cd00121">
    <property type="entry name" value="MATH"/>
    <property type="match status" value="1"/>
</dbReference>
<dbReference type="SUPFAM" id="SSF49599">
    <property type="entry name" value="TRAF domain-like"/>
    <property type="match status" value="1"/>
</dbReference>
<accession>A0A3B6RLT8</accession>
<sequence>MGNAQVGPTRNLADAARSVRTFKIDGFSSTSTAPATVASGHDECIVVCSRWSVGWHEWEIRCYPASSVCSMWMSLKLVLLAHPAATGDVVTARLDCWLVDPAGLAEQSEPRTVSAAFARHCGGESAPLVLAHRRDLEISGYLRGDGTLTVKCAITVLREQRPGVDVPASLPVPAPRGAPAERDGIRHHVRCLRRNVCRAAHKVVLAARSPLFMAEFFGDASDKKCARRLEVHGMEAAEFKAMLHFIYTDTTTELDRHDGEESVALTCGLLAAADRTAATILNLAELNNCPRLKARCVRKPLFTALFVSMMHV</sequence>
<keyword evidence="4" id="KW-1185">Reference proteome</keyword>
<dbReference type="Gene3D" id="3.30.710.10">
    <property type="entry name" value="Potassium Channel Kv1.1, Chain A"/>
    <property type="match status" value="1"/>
</dbReference>
<dbReference type="PROSITE" id="PS50097">
    <property type="entry name" value="BTB"/>
    <property type="match status" value="1"/>
</dbReference>
<dbReference type="Gramene" id="TraesCLE_scaffold_025939_01G000100.1">
    <property type="protein sequence ID" value="TraesCLE_scaffold_025939_01G000100.1"/>
    <property type="gene ID" value="TraesCLE_scaffold_025939_01G000100"/>
</dbReference>
<dbReference type="InterPro" id="IPR000210">
    <property type="entry name" value="BTB/POZ_dom"/>
</dbReference>
<dbReference type="Gramene" id="TraesROB_scaffold_027933_01G000100.1">
    <property type="protein sequence ID" value="TraesROB_scaffold_027933_01G000100.1"/>
    <property type="gene ID" value="TraesROB_scaffold_027933_01G000100"/>
</dbReference>
<dbReference type="Gene3D" id="2.60.210.10">
    <property type="entry name" value="Apoptosis, Tumor Necrosis Factor Receptor Associated Protein 2, Chain A"/>
    <property type="match status" value="1"/>
</dbReference>
<dbReference type="Gramene" id="TraesCS7A03G1148700.1">
    <property type="protein sequence ID" value="TraesCS7A03G1148700.1.CDS"/>
    <property type="gene ID" value="TraesCS7A03G1148700"/>
</dbReference>
<dbReference type="Pfam" id="PF00651">
    <property type="entry name" value="BTB"/>
    <property type="match status" value="1"/>
</dbReference>